<dbReference type="InterPro" id="IPR035986">
    <property type="entry name" value="PKD_dom_sf"/>
</dbReference>
<dbReference type="InterPro" id="IPR000601">
    <property type="entry name" value="PKD_dom"/>
</dbReference>
<dbReference type="EMBL" id="CP026952">
    <property type="protein sequence ID" value="AWB91393.1"/>
    <property type="molecule type" value="Genomic_DNA"/>
</dbReference>
<proteinExistence type="predicted"/>
<reference evidence="5" key="1">
    <citation type="submission" date="2018-01" db="EMBL/GenBank/DDBJ databases">
        <authorList>
            <person name="Li J."/>
        </authorList>
    </citation>
    <scope>NUCLEOTIDE SEQUENCE [LARGE SCALE GENOMIC DNA]</scope>
    <source>
        <strain evidence="5">592</strain>
    </source>
</reference>
<dbReference type="AlphaFoldDB" id="A0A2S0WJ86"/>
<keyword evidence="3" id="KW-0732">Signal</keyword>
<keyword evidence="2" id="KW-0472">Membrane</keyword>
<sequence length="445" mass="46448">MRVVRRRHAALLAGLALAATSLGLAPASVSAAQCPDGSSACVVVKVVKTVNGKQTVLHAKTVGIDEFAGLSDFKDPAPVQYFKRRNLDGKVSNGPTIQPNRGISLRALLAATVGKNDPAVATFSEAPNAGGIPSVLSDAELAEPTGESYPFLDDLQPAVYRSGGQIGYVRPLRDEKSDVNASDIFKVSGPLELTFHTTGTLLEPSVTVGKTEVTTKTENSFSISYAKKPRTRILRTRWDFGDGSVKGTKRESPVKRYAKKGTYPVAVSVYGADGSYGRSSAVQMTVEKPPKPPKPSTGGSGGGTGSGSGGGTGGGTSGGYVPPYDPDPIVPEPIVPDPVDPPSDTGPEQDIPDGEPTETTPLDDGLEEVEGYVLAGAEIVPGGSPQAIPGTQDSSRPTPPTQTALRKRIATWVLAGLTIALLVGAGAASETRWFRDRLRPLRRRA</sequence>
<dbReference type="Gene3D" id="2.60.40.10">
    <property type="entry name" value="Immunoglobulins"/>
    <property type="match status" value="1"/>
</dbReference>
<accession>A0A5F2EUV1</accession>
<evidence type="ECO:0000256" key="1">
    <source>
        <dbReference type="SAM" id="MobiDB-lite"/>
    </source>
</evidence>
<feature type="region of interest" description="Disordered" evidence="1">
    <location>
        <begin position="379"/>
        <end position="403"/>
    </location>
</feature>
<feature type="transmembrane region" description="Helical" evidence="2">
    <location>
        <begin position="409"/>
        <end position="429"/>
    </location>
</feature>
<keyword evidence="2" id="KW-0812">Transmembrane</keyword>
<feature type="compositionally biased region" description="Polar residues" evidence="1">
    <location>
        <begin position="389"/>
        <end position="403"/>
    </location>
</feature>
<feature type="compositionally biased region" description="Gly residues" evidence="1">
    <location>
        <begin position="298"/>
        <end position="318"/>
    </location>
</feature>
<dbReference type="KEGG" id="aez:C3E78_03695"/>
<dbReference type="Pfam" id="PF18911">
    <property type="entry name" value="PKD_4"/>
    <property type="match status" value="1"/>
</dbReference>
<evidence type="ECO:0000313" key="4">
    <source>
        <dbReference type="EMBL" id="AWB91393.1"/>
    </source>
</evidence>
<dbReference type="Proteomes" id="UP000244384">
    <property type="component" value="Chromosome"/>
</dbReference>
<feature type="signal peptide" evidence="3">
    <location>
        <begin position="1"/>
        <end position="31"/>
    </location>
</feature>
<accession>A0A2S0WJ86</accession>
<dbReference type="SUPFAM" id="SSF49299">
    <property type="entry name" value="PKD domain"/>
    <property type="match status" value="1"/>
</dbReference>
<dbReference type="GO" id="GO:0005975">
    <property type="term" value="P:carbohydrate metabolic process"/>
    <property type="evidence" value="ECO:0007669"/>
    <property type="project" value="UniProtKB-ARBA"/>
</dbReference>
<dbReference type="CDD" id="cd00146">
    <property type="entry name" value="PKD"/>
    <property type="match status" value="1"/>
</dbReference>
<evidence type="ECO:0000256" key="3">
    <source>
        <dbReference type="SAM" id="SignalP"/>
    </source>
</evidence>
<dbReference type="RefSeq" id="WP_108577039.1">
    <property type="nucleotide sequence ID" value="NZ_CP026952.1"/>
</dbReference>
<keyword evidence="5" id="KW-1185">Reference proteome</keyword>
<organism evidence="4 5">
    <name type="scientific">Aeromicrobium chenweiae</name>
    <dbReference type="NCBI Taxonomy" id="2079793"/>
    <lineage>
        <taxon>Bacteria</taxon>
        <taxon>Bacillati</taxon>
        <taxon>Actinomycetota</taxon>
        <taxon>Actinomycetes</taxon>
        <taxon>Propionibacteriales</taxon>
        <taxon>Nocardioidaceae</taxon>
        <taxon>Aeromicrobium</taxon>
    </lineage>
</organism>
<evidence type="ECO:0000313" key="5">
    <source>
        <dbReference type="Proteomes" id="UP000244384"/>
    </source>
</evidence>
<name>A0A2S0WJ86_9ACTN</name>
<evidence type="ECO:0000256" key="2">
    <source>
        <dbReference type="SAM" id="Phobius"/>
    </source>
</evidence>
<feature type="compositionally biased region" description="Pro residues" evidence="1">
    <location>
        <begin position="323"/>
        <end position="341"/>
    </location>
</feature>
<keyword evidence="2" id="KW-1133">Transmembrane helix</keyword>
<dbReference type="PROSITE" id="PS50093">
    <property type="entry name" value="PKD"/>
    <property type="match status" value="1"/>
</dbReference>
<protein>
    <submittedName>
        <fullName evidence="4">Uncharacterized protein</fullName>
    </submittedName>
</protein>
<gene>
    <name evidence="4" type="ORF">C3E78_03695</name>
</gene>
<feature type="region of interest" description="Disordered" evidence="1">
    <location>
        <begin position="272"/>
        <end position="364"/>
    </location>
</feature>
<feature type="chain" id="PRO_5043904584" evidence="3">
    <location>
        <begin position="32"/>
        <end position="445"/>
    </location>
</feature>
<dbReference type="OrthoDB" id="9802683at2"/>
<dbReference type="InterPro" id="IPR013783">
    <property type="entry name" value="Ig-like_fold"/>
</dbReference>